<evidence type="ECO:0000256" key="2">
    <source>
        <dbReference type="RuleBase" id="RU000363"/>
    </source>
</evidence>
<dbReference type="SUPFAM" id="SSF51735">
    <property type="entry name" value="NAD(P)-binding Rossmann-fold domains"/>
    <property type="match status" value="1"/>
</dbReference>
<proteinExistence type="inferred from homology"/>
<dbReference type="RefSeq" id="WP_072992939.1">
    <property type="nucleotide sequence ID" value="NZ_FQYU01000003.1"/>
</dbReference>
<dbReference type="PRINTS" id="PR00081">
    <property type="entry name" value="GDHRDH"/>
</dbReference>
<dbReference type="Gene3D" id="3.40.50.720">
    <property type="entry name" value="NAD(P)-binding Rossmann-like Domain"/>
    <property type="match status" value="1"/>
</dbReference>
<dbReference type="EMBL" id="FQYU01000003">
    <property type="protein sequence ID" value="SHJ20613.1"/>
    <property type="molecule type" value="Genomic_DNA"/>
</dbReference>
<organism evidence="3 4">
    <name type="scientific">Pseudozobellia thermophila</name>
    <dbReference type="NCBI Taxonomy" id="192903"/>
    <lineage>
        <taxon>Bacteria</taxon>
        <taxon>Pseudomonadati</taxon>
        <taxon>Bacteroidota</taxon>
        <taxon>Flavobacteriia</taxon>
        <taxon>Flavobacteriales</taxon>
        <taxon>Flavobacteriaceae</taxon>
        <taxon>Pseudozobellia</taxon>
    </lineage>
</organism>
<accession>A0A1M6HEQ2</accession>
<dbReference type="InterPro" id="IPR036291">
    <property type="entry name" value="NAD(P)-bd_dom_sf"/>
</dbReference>
<protein>
    <submittedName>
        <fullName evidence="3">Short-chain dehydrogenase</fullName>
    </submittedName>
</protein>
<evidence type="ECO:0000256" key="1">
    <source>
        <dbReference type="ARBA" id="ARBA00006484"/>
    </source>
</evidence>
<dbReference type="InterPro" id="IPR050259">
    <property type="entry name" value="SDR"/>
</dbReference>
<dbReference type="PANTHER" id="PTHR42879">
    <property type="entry name" value="3-OXOACYL-(ACYL-CARRIER-PROTEIN) REDUCTASE"/>
    <property type="match status" value="1"/>
</dbReference>
<dbReference type="Pfam" id="PF00106">
    <property type="entry name" value="adh_short"/>
    <property type="match status" value="1"/>
</dbReference>
<name>A0A1M6HEQ2_9FLAO</name>
<dbReference type="CDD" id="cd05233">
    <property type="entry name" value="SDR_c"/>
    <property type="match status" value="1"/>
</dbReference>
<comment type="similarity">
    <text evidence="1 2">Belongs to the short-chain dehydrogenases/reductases (SDR) family.</text>
</comment>
<gene>
    <name evidence="3" type="ORF">SAMN04488513_10323</name>
</gene>
<sequence>MQLKGKKVLITGGSRGIGKCMIDELVKEGVRDIAVIGRDKESLKALRHSFESVNFLFVRGDVGDVIVLREMASKIEDEWGGLDILINNAGIVSAGPLDEIPDEDIYDQVAVNLTAVMVLTKYCIPLLKASEEAAILNVSSGLGLIGMPFYSVYSSVKAGVRQFSDAIRRELKPFNISVTCVYPTATDTDMMKTSKAKEMDSPEFVAERSIQGLMAKKLHVIFGGQQRLNDSKLNFESPEKLDEKIAESYEERREASLLHKAM</sequence>
<dbReference type="AlphaFoldDB" id="A0A1M6HEQ2"/>
<dbReference type="PRINTS" id="PR00080">
    <property type="entry name" value="SDRFAMILY"/>
</dbReference>
<keyword evidence="4" id="KW-1185">Reference proteome</keyword>
<dbReference type="STRING" id="192903.SAMN04488513_10323"/>
<dbReference type="InterPro" id="IPR002347">
    <property type="entry name" value="SDR_fam"/>
</dbReference>
<dbReference type="Proteomes" id="UP000184543">
    <property type="component" value="Unassembled WGS sequence"/>
</dbReference>
<evidence type="ECO:0000313" key="3">
    <source>
        <dbReference type="EMBL" id="SHJ20613.1"/>
    </source>
</evidence>
<dbReference type="PANTHER" id="PTHR42879:SF2">
    <property type="entry name" value="3-OXOACYL-[ACYL-CARRIER-PROTEIN] REDUCTASE FABG"/>
    <property type="match status" value="1"/>
</dbReference>
<reference evidence="4" key="1">
    <citation type="submission" date="2016-11" db="EMBL/GenBank/DDBJ databases">
        <authorList>
            <person name="Varghese N."/>
            <person name="Submissions S."/>
        </authorList>
    </citation>
    <scope>NUCLEOTIDE SEQUENCE [LARGE SCALE GENOMIC DNA]</scope>
    <source>
        <strain evidence="4">DSM 19858</strain>
    </source>
</reference>
<dbReference type="OrthoDB" id="9810734at2"/>
<evidence type="ECO:0000313" key="4">
    <source>
        <dbReference type="Proteomes" id="UP000184543"/>
    </source>
</evidence>